<evidence type="ECO:0000256" key="1">
    <source>
        <dbReference type="ARBA" id="ARBA00022723"/>
    </source>
</evidence>
<gene>
    <name evidence="5" type="primary">minD_1</name>
    <name evidence="5" type="ORF">STSP1_01466</name>
</gene>
<accession>A0A1W6LMU3</accession>
<dbReference type="GO" id="GO:0051301">
    <property type="term" value="P:cell division"/>
    <property type="evidence" value="ECO:0007669"/>
    <property type="project" value="UniProtKB-KW"/>
</dbReference>
<dbReference type="PROSITE" id="PS51379">
    <property type="entry name" value="4FE4S_FER_2"/>
    <property type="match status" value="2"/>
</dbReference>
<keyword evidence="2" id="KW-0408">Iron</keyword>
<dbReference type="InterPro" id="IPR017896">
    <property type="entry name" value="4Fe4S_Fe-S-bd"/>
</dbReference>
<sequence>MKELVVISGKGGTGKTSLTSSFAALAEKSVLADCDVDAADLHLILEPNIKQTTDFISGNEAIIDADKCLGCGACWQKCRFDAIDRVDVGQYRVDSSMCEGCGVCVEICPADAVDFPDSNCGQWFISDTRFGPMVHAKLGIAAENSGKLVSVVREEARKLAQNRSSELIVVDGPPGTGCPVIASITGTDAVLVVTEPTMSGIHDLERVRSLTKHFDVPTFICVNKWDLNPENTKQIEKIAEESGCHFVGKVPYTKEITAAQVQGKSVIESGSEELKKNIKEIWEELCSQILK</sequence>
<feature type="domain" description="4Fe-4S ferredoxin-type" evidence="4">
    <location>
        <begin position="89"/>
        <end position="118"/>
    </location>
</feature>
<dbReference type="PANTHER" id="PTHR43534:SF1">
    <property type="entry name" value="4FE-4S CLUSTER CONTAINING PARA FAMILY ATPASE PROTEIN"/>
    <property type="match status" value="1"/>
</dbReference>
<keyword evidence="5" id="KW-0132">Cell division</keyword>
<dbReference type="STRING" id="1941349.STSP1_01466"/>
<keyword evidence="6" id="KW-1185">Reference proteome</keyword>
<dbReference type="InterPro" id="IPR017900">
    <property type="entry name" value="4Fe4S_Fe_S_CS"/>
</dbReference>
<dbReference type="PANTHER" id="PTHR43534">
    <property type="entry name" value="MIND SUPERFAMILY P-LOOP ATPASE CONTAINING AN INSERTED FERREDOXIN DOMAIN"/>
    <property type="match status" value="1"/>
</dbReference>
<dbReference type="SUPFAM" id="SSF52540">
    <property type="entry name" value="P-loop containing nucleoside triphosphate hydrolases"/>
    <property type="match status" value="1"/>
</dbReference>
<evidence type="ECO:0000259" key="4">
    <source>
        <dbReference type="PROSITE" id="PS51379"/>
    </source>
</evidence>
<dbReference type="RefSeq" id="WP_085755747.1">
    <property type="nucleotide sequence ID" value="NZ_CP021023.1"/>
</dbReference>
<name>A0A1W6LMU3_9BACT</name>
<keyword evidence="5" id="KW-0131">Cell cycle</keyword>
<feature type="domain" description="4Fe-4S ferredoxin-type" evidence="4">
    <location>
        <begin position="59"/>
        <end position="88"/>
    </location>
</feature>
<dbReference type="InterPro" id="IPR002586">
    <property type="entry name" value="CobQ/CobB/MinD/ParA_Nub-bd_dom"/>
</dbReference>
<reference evidence="6" key="1">
    <citation type="submission" date="2017-04" db="EMBL/GenBank/DDBJ databases">
        <title>Comparative genomics and description of representatives of a novel lineage of planctomycetes thriving in anoxic sediments.</title>
        <authorList>
            <person name="Spring S."/>
            <person name="Bunk B."/>
            <person name="Sproer C."/>
        </authorList>
    </citation>
    <scope>NUCLEOTIDE SEQUENCE [LARGE SCALE GENOMIC DNA]</scope>
    <source>
        <strain evidence="6">ST-PulAB-D4</strain>
    </source>
</reference>
<dbReference type="CDD" id="cd03110">
    <property type="entry name" value="SIMIBI_bact_arch"/>
    <property type="match status" value="1"/>
</dbReference>
<evidence type="ECO:0000313" key="5">
    <source>
        <dbReference type="EMBL" id="ARN57071.1"/>
    </source>
</evidence>
<evidence type="ECO:0000313" key="6">
    <source>
        <dbReference type="Proteomes" id="UP000193334"/>
    </source>
</evidence>
<evidence type="ECO:0000256" key="3">
    <source>
        <dbReference type="ARBA" id="ARBA00023014"/>
    </source>
</evidence>
<dbReference type="EMBL" id="CP021023">
    <property type="protein sequence ID" value="ARN57071.1"/>
    <property type="molecule type" value="Genomic_DNA"/>
</dbReference>
<evidence type="ECO:0000256" key="2">
    <source>
        <dbReference type="ARBA" id="ARBA00023004"/>
    </source>
</evidence>
<dbReference type="Pfam" id="PF00037">
    <property type="entry name" value="Fer4"/>
    <property type="match status" value="2"/>
</dbReference>
<dbReference type="Gene3D" id="3.30.70.20">
    <property type="match status" value="1"/>
</dbReference>
<dbReference type="KEGG" id="pbp:STSP1_01466"/>
<dbReference type="InterPro" id="IPR027417">
    <property type="entry name" value="P-loop_NTPase"/>
</dbReference>
<dbReference type="PROSITE" id="PS00198">
    <property type="entry name" value="4FE4S_FER_1"/>
    <property type="match status" value="1"/>
</dbReference>
<keyword evidence="3" id="KW-0411">Iron-sulfur</keyword>
<dbReference type="Gene3D" id="3.40.50.300">
    <property type="entry name" value="P-loop containing nucleotide triphosphate hydrolases"/>
    <property type="match status" value="1"/>
</dbReference>
<dbReference type="Proteomes" id="UP000193334">
    <property type="component" value="Chromosome"/>
</dbReference>
<dbReference type="GO" id="GO:0046872">
    <property type="term" value="F:metal ion binding"/>
    <property type="evidence" value="ECO:0007669"/>
    <property type="project" value="UniProtKB-KW"/>
</dbReference>
<keyword evidence="1" id="KW-0479">Metal-binding</keyword>
<dbReference type="GO" id="GO:0051536">
    <property type="term" value="F:iron-sulfur cluster binding"/>
    <property type="evidence" value="ECO:0007669"/>
    <property type="project" value="UniProtKB-KW"/>
</dbReference>
<proteinExistence type="predicted"/>
<dbReference type="AlphaFoldDB" id="A0A1W6LMU3"/>
<dbReference type="SUPFAM" id="SSF54862">
    <property type="entry name" value="4Fe-4S ferredoxins"/>
    <property type="match status" value="1"/>
</dbReference>
<protein>
    <submittedName>
        <fullName evidence="5">Cell division inhibitor MinD</fullName>
    </submittedName>
</protein>
<organism evidence="5 6">
    <name type="scientific">Sedimentisphaera salicampi</name>
    <dbReference type="NCBI Taxonomy" id="1941349"/>
    <lineage>
        <taxon>Bacteria</taxon>
        <taxon>Pseudomonadati</taxon>
        <taxon>Planctomycetota</taxon>
        <taxon>Phycisphaerae</taxon>
        <taxon>Sedimentisphaerales</taxon>
        <taxon>Sedimentisphaeraceae</taxon>
        <taxon>Sedimentisphaera</taxon>
    </lineage>
</organism>
<dbReference type="Pfam" id="PF01656">
    <property type="entry name" value="CbiA"/>
    <property type="match status" value="1"/>
</dbReference>